<feature type="transmembrane region" description="Helical" evidence="2">
    <location>
        <begin position="220"/>
        <end position="247"/>
    </location>
</feature>
<accession>A0ABP5DBU4</accession>
<reference evidence="4" key="1">
    <citation type="journal article" date="2019" name="Int. J. Syst. Evol. Microbiol.">
        <title>The Global Catalogue of Microorganisms (GCM) 10K type strain sequencing project: providing services to taxonomists for standard genome sequencing and annotation.</title>
        <authorList>
            <consortium name="The Broad Institute Genomics Platform"/>
            <consortium name="The Broad Institute Genome Sequencing Center for Infectious Disease"/>
            <person name="Wu L."/>
            <person name="Ma J."/>
        </authorList>
    </citation>
    <scope>NUCLEOTIDE SEQUENCE [LARGE SCALE GENOMIC DNA]</scope>
    <source>
        <strain evidence="4">JCM 16013</strain>
    </source>
</reference>
<feature type="transmembrane region" description="Helical" evidence="2">
    <location>
        <begin position="360"/>
        <end position="382"/>
    </location>
</feature>
<feature type="transmembrane region" description="Helical" evidence="2">
    <location>
        <begin position="744"/>
        <end position="764"/>
    </location>
</feature>
<dbReference type="Proteomes" id="UP001499854">
    <property type="component" value="Unassembled WGS sequence"/>
</dbReference>
<evidence type="ECO:0000313" key="4">
    <source>
        <dbReference type="Proteomes" id="UP001499854"/>
    </source>
</evidence>
<feature type="transmembrane region" description="Helical" evidence="2">
    <location>
        <begin position="167"/>
        <end position="185"/>
    </location>
</feature>
<feature type="transmembrane region" description="Helical" evidence="2">
    <location>
        <begin position="417"/>
        <end position="434"/>
    </location>
</feature>
<gene>
    <name evidence="3" type="ORF">GCM10009838_42060</name>
</gene>
<proteinExistence type="predicted"/>
<feature type="transmembrane region" description="Helical" evidence="2">
    <location>
        <begin position="259"/>
        <end position="283"/>
    </location>
</feature>
<keyword evidence="2" id="KW-1133">Transmembrane helix</keyword>
<keyword evidence="2" id="KW-0812">Transmembrane</keyword>
<keyword evidence="4" id="KW-1185">Reference proteome</keyword>
<feature type="region of interest" description="Disordered" evidence="1">
    <location>
        <begin position="1"/>
        <end position="32"/>
    </location>
</feature>
<evidence type="ECO:0000313" key="3">
    <source>
        <dbReference type="EMBL" id="GAA1977291.1"/>
    </source>
</evidence>
<evidence type="ECO:0000256" key="2">
    <source>
        <dbReference type="SAM" id="Phobius"/>
    </source>
</evidence>
<feature type="transmembrane region" description="Helical" evidence="2">
    <location>
        <begin position="326"/>
        <end position="348"/>
    </location>
</feature>
<name>A0ABP5DBU4_9ACTN</name>
<feature type="transmembrane region" description="Helical" evidence="2">
    <location>
        <begin position="440"/>
        <end position="457"/>
    </location>
</feature>
<comment type="caution">
    <text evidence="3">The sequence shown here is derived from an EMBL/GenBank/DDBJ whole genome shotgun (WGS) entry which is preliminary data.</text>
</comment>
<keyword evidence="2" id="KW-0472">Membrane</keyword>
<organism evidence="3 4">
    <name type="scientific">Catenulispora subtropica</name>
    <dbReference type="NCBI Taxonomy" id="450798"/>
    <lineage>
        <taxon>Bacteria</taxon>
        <taxon>Bacillati</taxon>
        <taxon>Actinomycetota</taxon>
        <taxon>Actinomycetes</taxon>
        <taxon>Catenulisporales</taxon>
        <taxon>Catenulisporaceae</taxon>
        <taxon>Catenulispora</taxon>
    </lineage>
</organism>
<feature type="transmembrane region" description="Helical" evidence="2">
    <location>
        <begin position="48"/>
        <end position="68"/>
    </location>
</feature>
<dbReference type="EMBL" id="BAAAQM010000023">
    <property type="protein sequence ID" value="GAA1977291.1"/>
    <property type="molecule type" value="Genomic_DNA"/>
</dbReference>
<feature type="transmembrane region" description="Helical" evidence="2">
    <location>
        <begin position="388"/>
        <end position="405"/>
    </location>
</feature>
<protein>
    <recommendedName>
        <fullName evidence="5">Integral membrane protein</fullName>
    </recommendedName>
</protein>
<sequence length="788" mass="85795">MSVMPPVLRPPAPRRPKAKAKAKTDGPSAFPGRARQRWLRPLSPRTDLGTAALVAAVVAVLAQIPLLTNRFFYLWDDSAAEFLPVWHRIGQDLLAGHWNPLVPDMWNGGNLAAEALFGIWNPLVLLDAVLTAGSGDLLVAAIIIKTQFLVILTVGVYAVCREYRAGRAAAAVVAVALPFSGFTLYFDAASWIAGLMGFAWTTHFWWSARRYMRGRLNPAVPILFGLMIVTTGNPYGLLGMVVVAIALATESLAAGDRRAVGRLGAVSAVAVSASALVFLPLVLSAGVTTRSPASGIMNTGFLVPGVGDLLNMSAPAYLPHSVSWHMSFWTVPATYLAWFIAPLVPWLDWRRVVRRPRGRIGVGLVAVVYTAATVGPSQIWLFRWPLRLIEYAYLGLCVIVALALTGTPRTDQARRRAAATAVIIVIGGYLSWSAQPAQAVTVIVATALVGTLSWLMVRRLRSGRPLARLLVAGTVAVLGFQAMAFPDNRNVTDWHPQHDVASMRSHFDDLYQGNTMIVGDPLTEANRLGRRQVWHDLPGGSLLQVAGVKSLNNYTGISYRTYMRHLCMSYYGGTCQSLYSRLWRPDSDSPEKLADLLRLETVVLQTPRHLQDVLNPPAVPGKPQDKPLTFPTGWEVRRLDDHTMILHREQALPWPDGRVSYTAPGLQVRADRVGGDGVGETIRYTGAGEVRVAALLWPGWRATVDGRSVRLEGTDVGIMKVVLPPAAPGGSVLRLSFRPPGFRLGQGTALLGFLGGLAVVLLWYRRRRRLAVSALDADTSDRRSSTDS</sequence>
<feature type="compositionally biased region" description="Basic residues" evidence="1">
    <location>
        <begin position="12"/>
        <end position="21"/>
    </location>
</feature>
<feature type="transmembrane region" description="Helical" evidence="2">
    <location>
        <begin position="469"/>
        <end position="486"/>
    </location>
</feature>
<feature type="transmembrane region" description="Helical" evidence="2">
    <location>
        <begin position="137"/>
        <end position="160"/>
    </location>
</feature>
<evidence type="ECO:0000256" key="1">
    <source>
        <dbReference type="SAM" id="MobiDB-lite"/>
    </source>
</evidence>
<evidence type="ECO:0008006" key="5">
    <source>
        <dbReference type="Google" id="ProtNLM"/>
    </source>
</evidence>
<dbReference type="RefSeq" id="WP_344658772.1">
    <property type="nucleotide sequence ID" value="NZ_BAAAQM010000023.1"/>
</dbReference>